<accession>A0A9X7G4A5</accession>
<dbReference type="RefSeq" id="WP_098678170.1">
    <property type="nucleotide sequence ID" value="NZ_NVCU01000004.1"/>
</dbReference>
<dbReference type="Proteomes" id="UP000225910">
    <property type="component" value="Unassembled WGS sequence"/>
</dbReference>
<comment type="caution">
    <text evidence="1">The sequence shown here is derived from an EMBL/GenBank/DDBJ whole genome shotgun (WGS) entry which is preliminary data.</text>
</comment>
<protein>
    <recommendedName>
        <fullName evidence="3">DUF4304 domain-containing protein</fullName>
    </recommendedName>
</protein>
<sequence length="204" mass="24430">MKPKDLLNLYIEKYLVDELQKLGFRYSKSVPKFTRKIGDFELTFSFSLSKWNSEGYCEFWTMWGITSKEYTKWYKKQWGNKPINNGIVGAAEWNIPRWTRDVTKHFTLTNSKSDEEEFDELINNIINIAIPYYKKISNWNIAAEYASQETIILYHKVCDFYLISGQKEKAKKILELGIKEIQQRKHDQLMLLPQIQKRLEKYFK</sequence>
<dbReference type="EMBL" id="NVCU01000004">
    <property type="protein sequence ID" value="PFU03715.1"/>
    <property type="molecule type" value="Genomic_DNA"/>
</dbReference>
<proteinExistence type="predicted"/>
<name>A0A9X7G4A5_BACTU</name>
<organism evidence="1 2">
    <name type="scientific">Bacillus thuringiensis</name>
    <dbReference type="NCBI Taxonomy" id="1428"/>
    <lineage>
        <taxon>Bacteria</taxon>
        <taxon>Bacillati</taxon>
        <taxon>Bacillota</taxon>
        <taxon>Bacilli</taxon>
        <taxon>Bacillales</taxon>
        <taxon>Bacillaceae</taxon>
        <taxon>Bacillus</taxon>
        <taxon>Bacillus cereus group</taxon>
    </lineage>
</organism>
<gene>
    <name evidence="1" type="ORF">COK81_00115</name>
</gene>
<evidence type="ECO:0000313" key="2">
    <source>
        <dbReference type="Proteomes" id="UP000225910"/>
    </source>
</evidence>
<evidence type="ECO:0008006" key="3">
    <source>
        <dbReference type="Google" id="ProtNLM"/>
    </source>
</evidence>
<dbReference type="AlphaFoldDB" id="A0A9X7G4A5"/>
<evidence type="ECO:0000313" key="1">
    <source>
        <dbReference type="EMBL" id="PFU03715.1"/>
    </source>
</evidence>
<reference evidence="1 2" key="1">
    <citation type="submission" date="2017-09" db="EMBL/GenBank/DDBJ databases">
        <title>Large-scale bioinformatics analysis of Bacillus genomes uncovers conserved roles of natural products in bacterial physiology.</title>
        <authorList>
            <consortium name="Agbiome Team Llc"/>
            <person name="Bleich R.M."/>
            <person name="Grubbs K.J."/>
            <person name="Santa Maria K.C."/>
            <person name="Allen S.E."/>
            <person name="Farag S."/>
            <person name="Shank E.A."/>
            <person name="Bowers A."/>
        </authorList>
    </citation>
    <scope>NUCLEOTIDE SEQUENCE [LARGE SCALE GENOMIC DNA]</scope>
    <source>
        <strain evidence="1 2">AFS064137</strain>
    </source>
</reference>